<accession>A0A0F9I2Y4</accession>
<dbReference type="AlphaFoldDB" id="A0A0F9I2Y4"/>
<gene>
    <name evidence="1" type="ORF">LCGC14_1926940</name>
</gene>
<name>A0A0F9I2Y4_9ZZZZ</name>
<comment type="caution">
    <text evidence="1">The sequence shown here is derived from an EMBL/GenBank/DDBJ whole genome shotgun (WGS) entry which is preliminary data.</text>
</comment>
<organism evidence="1">
    <name type="scientific">marine sediment metagenome</name>
    <dbReference type="NCBI Taxonomy" id="412755"/>
    <lineage>
        <taxon>unclassified sequences</taxon>
        <taxon>metagenomes</taxon>
        <taxon>ecological metagenomes</taxon>
    </lineage>
</organism>
<reference evidence="1" key="1">
    <citation type="journal article" date="2015" name="Nature">
        <title>Complex archaea that bridge the gap between prokaryotes and eukaryotes.</title>
        <authorList>
            <person name="Spang A."/>
            <person name="Saw J.H."/>
            <person name="Jorgensen S.L."/>
            <person name="Zaremba-Niedzwiedzka K."/>
            <person name="Martijn J."/>
            <person name="Lind A.E."/>
            <person name="van Eijk R."/>
            <person name="Schleper C."/>
            <person name="Guy L."/>
            <person name="Ettema T.J."/>
        </authorList>
    </citation>
    <scope>NUCLEOTIDE SEQUENCE</scope>
</reference>
<dbReference type="EMBL" id="LAZR01020629">
    <property type="protein sequence ID" value="KKL88215.1"/>
    <property type="molecule type" value="Genomic_DNA"/>
</dbReference>
<proteinExistence type="predicted"/>
<evidence type="ECO:0000313" key="1">
    <source>
        <dbReference type="EMBL" id="KKL88215.1"/>
    </source>
</evidence>
<protein>
    <recommendedName>
        <fullName evidence="2">TIR domain-containing protein</fullName>
    </recommendedName>
</protein>
<sequence>MPYKLIEGEKIKDWKRHVDSSAVYVAIVEEGFCDDMMCLEQTLYAKSINIPSILVIKEGVNQTIPDLFDGLNLIETLYYNDSNKKEVMKKLGEKLKETKIKLDKEFGRENET</sequence>
<evidence type="ECO:0008006" key="2">
    <source>
        <dbReference type="Google" id="ProtNLM"/>
    </source>
</evidence>